<dbReference type="GO" id="GO:0016757">
    <property type="term" value="F:glycosyltransferase activity"/>
    <property type="evidence" value="ECO:0007669"/>
    <property type="project" value="UniProtKB-KW"/>
</dbReference>
<dbReference type="InterPro" id="IPR050194">
    <property type="entry name" value="Glycosyltransferase_grp1"/>
</dbReference>
<evidence type="ECO:0000256" key="1">
    <source>
        <dbReference type="ARBA" id="ARBA00022676"/>
    </source>
</evidence>
<evidence type="ECO:0000313" key="7">
    <source>
        <dbReference type="Proteomes" id="UP001327225"/>
    </source>
</evidence>
<name>A0ABZ0ZMY7_9ACTN</name>
<evidence type="ECO:0000313" key="6">
    <source>
        <dbReference type="EMBL" id="WQQ25625.1"/>
    </source>
</evidence>
<dbReference type="EC" id="2.4.-.-" evidence="6"/>
<dbReference type="InterPro" id="IPR001296">
    <property type="entry name" value="Glyco_trans_1"/>
</dbReference>
<reference evidence="7" key="1">
    <citation type="submission" date="2023-12" db="EMBL/GenBank/DDBJ databases">
        <title>Novel species in genus Nocardioides.</title>
        <authorList>
            <person name="Zhou H."/>
        </authorList>
    </citation>
    <scope>NUCLEOTIDE SEQUENCE [LARGE SCALE GENOMIC DNA]</scope>
    <source>
        <strain evidence="7">HM61</strain>
    </source>
</reference>
<sequence>MRIALVTETFYPAVDSTTTTLKATADRLVDLGHTVRILAPGPGLASYRGCEVVRVRPLEPTGGQIRAAIDGFEPDLVHAVSPRFVGRKALKHARRTGVPTLVVEQSPILDLAADYWRAKVAERADTLLVTAPWMVGRVAELGADAALWQPGVDPLAFTPRLRDPWLYDSWSRARSKDGPQVVVGYVGSLHKRNGVRRLADLAALQGVRLVVIGDGPERDWLERRLPAARFTGPLHTGDLTVALPTLDVLFHPGEHETDCHALREAAASGVPVVAPRSGGAADVVRHLETGVLYDPADHRDLRRAVAAVAGDRHRGLLGQAARTHVARRTWVDAVDELVGSYYRGSTTTSPLLGGNRNDVTVEPSRRRRADGSLTRTV</sequence>
<proteinExistence type="predicted"/>
<dbReference type="PANTHER" id="PTHR45947">
    <property type="entry name" value="SULFOQUINOVOSYL TRANSFERASE SQD2"/>
    <property type="match status" value="1"/>
</dbReference>
<evidence type="ECO:0000259" key="4">
    <source>
        <dbReference type="Pfam" id="PF00534"/>
    </source>
</evidence>
<evidence type="ECO:0000256" key="3">
    <source>
        <dbReference type="SAM" id="MobiDB-lite"/>
    </source>
</evidence>
<dbReference type="PANTHER" id="PTHR45947:SF3">
    <property type="entry name" value="SULFOQUINOVOSYL TRANSFERASE SQD2"/>
    <property type="match status" value="1"/>
</dbReference>
<accession>A0ABZ0ZMY7</accession>
<keyword evidence="1 6" id="KW-0328">Glycosyltransferase</keyword>
<feature type="region of interest" description="Disordered" evidence="3">
    <location>
        <begin position="345"/>
        <end position="377"/>
    </location>
</feature>
<keyword evidence="2 6" id="KW-0808">Transferase</keyword>
<dbReference type="Pfam" id="PF13439">
    <property type="entry name" value="Glyco_transf_4"/>
    <property type="match status" value="1"/>
</dbReference>
<feature type="domain" description="Glycosyltransferase subfamily 4-like N-terminal" evidence="5">
    <location>
        <begin position="19"/>
        <end position="154"/>
    </location>
</feature>
<organism evidence="6 7">
    <name type="scientific">Nocardioides bizhenqiangii</name>
    <dbReference type="NCBI Taxonomy" id="3095076"/>
    <lineage>
        <taxon>Bacteria</taxon>
        <taxon>Bacillati</taxon>
        <taxon>Actinomycetota</taxon>
        <taxon>Actinomycetes</taxon>
        <taxon>Propionibacteriales</taxon>
        <taxon>Nocardioidaceae</taxon>
        <taxon>Nocardioides</taxon>
    </lineage>
</organism>
<keyword evidence="7" id="KW-1185">Reference proteome</keyword>
<protein>
    <submittedName>
        <fullName evidence="6">Glycosyltransferase</fullName>
        <ecNumber evidence="6">2.4.-.-</ecNumber>
    </submittedName>
</protein>
<dbReference type="Pfam" id="PF00534">
    <property type="entry name" value="Glycos_transf_1"/>
    <property type="match status" value="1"/>
</dbReference>
<dbReference type="Gene3D" id="3.40.50.2000">
    <property type="entry name" value="Glycogen Phosphorylase B"/>
    <property type="match status" value="2"/>
</dbReference>
<gene>
    <name evidence="6" type="ORF">SHK19_16860</name>
</gene>
<dbReference type="RefSeq" id="WP_322936928.1">
    <property type="nucleotide sequence ID" value="NZ_CP141059.1"/>
</dbReference>
<evidence type="ECO:0000259" key="5">
    <source>
        <dbReference type="Pfam" id="PF13439"/>
    </source>
</evidence>
<evidence type="ECO:0000256" key="2">
    <source>
        <dbReference type="ARBA" id="ARBA00022679"/>
    </source>
</evidence>
<dbReference type="EMBL" id="CP141059">
    <property type="protein sequence ID" value="WQQ25625.1"/>
    <property type="molecule type" value="Genomic_DNA"/>
</dbReference>
<dbReference type="InterPro" id="IPR028098">
    <property type="entry name" value="Glyco_trans_4-like_N"/>
</dbReference>
<dbReference type="Proteomes" id="UP001327225">
    <property type="component" value="Chromosome"/>
</dbReference>
<feature type="domain" description="Glycosyl transferase family 1" evidence="4">
    <location>
        <begin position="171"/>
        <end position="312"/>
    </location>
</feature>
<dbReference type="SUPFAM" id="SSF53756">
    <property type="entry name" value="UDP-Glycosyltransferase/glycogen phosphorylase"/>
    <property type="match status" value="1"/>
</dbReference>